<sequence length="407" mass="45554">MRTKLECIIDHKNSEIESFVNKIELLEKRIQVIGLHAPHPPRPADVNPGLNPPSVALHNQNVAKFTCHIIGDSHVRGLNNILSPLLPGSCSVQTLFHPGAGFHGVSQSHSESPHSIEPSPRDPVIVICGTNYVCTTPWEIIQKSIDEMFERFSDCQCVCLVAVPFRYDNTKLNFHIRRLNGKINHYIKLKNNCNMKIMNPNKFLKPKDYAIDGDGIHLNRFGKSKHCLHIKKVIMCNEIENSVVSTSSTMVHPLPQSVPTHESLHCDDLIDLEYDYDSDWILLEIPRLDKSQECVPSHSILDNTNTEVPTSSLLDTPSIPTHVNNLIKNKDNASSDYYKLAHLSCNFSNNAVFSSPIPVINLDSSVDYDVSHSDVNPVPISVMNESTSMPMPIRAIEPQSRLSTPKN</sequence>
<dbReference type="CDD" id="cd00229">
    <property type="entry name" value="SGNH_hydrolase"/>
    <property type="match status" value="1"/>
</dbReference>
<dbReference type="EMBL" id="HBUF01418394">
    <property type="protein sequence ID" value="CAG6740334.1"/>
    <property type="molecule type" value="Transcribed_RNA"/>
</dbReference>
<accession>A0A8D8Z4L1</accession>
<dbReference type="AlphaFoldDB" id="A0A8D8Z4L1"/>
<dbReference type="InterPro" id="IPR036514">
    <property type="entry name" value="SGNH_hydro_sf"/>
</dbReference>
<dbReference type="Gene3D" id="3.40.50.1110">
    <property type="entry name" value="SGNH hydrolase"/>
    <property type="match status" value="1"/>
</dbReference>
<organism evidence="1">
    <name type="scientific">Cacopsylla melanoneura</name>
    <dbReference type="NCBI Taxonomy" id="428564"/>
    <lineage>
        <taxon>Eukaryota</taxon>
        <taxon>Metazoa</taxon>
        <taxon>Ecdysozoa</taxon>
        <taxon>Arthropoda</taxon>
        <taxon>Hexapoda</taxon>
        <taxon>Insecta</taxon>
        <taxon>Pterygota</taxon>
        <taxon>Neoptera</taxon>
        <taxon>Paraneoptera</taxon>
        <taxon>Hemiptera</taxon>
        <taxon>Sternorrhyncha</taxon>
        <taxon>Psylloidea</taxon>
        <taxon>Psyllidae</taxon>
        <taxon>Psyllinae</taxon>
        <taxon>Cacopsylla</taxon>
    </lineage>
</organism>
<name>A0A8D8Z4L1_9HEMI</name>
<reference evidence="1" key="1">
    <citation type="submission" date="2021-05" db="EMBL/GenBank/DDBJ databases">
        <authorList>
            <person name="Alioto T."/>
            <person name="Alioto T."/>
            <person name="Gomez Garrido J."/>
        </authorList>
    </citation>
    <scope>NUCLEOTIDE SEQUENCE</scope>
</reference>
<protein>
    <submittedName>
        <fullName evidence="1">Uncharacterized protein</fullName>
    </submittedName>
</protein>
<proteinExistence type="predicted"/>
<evidence type="ECO:0000313" key="1">
    <source>
        <dbReference type="EMBL" id="CAG6740334.1"/>
    </source>
</evidence>
<dbReference type="SUPFAM" id="SSF52266">
    <property type="entry name" value="SGNH hydrolase"/>
    <property type="match status" value="1"/>
</dbReference>